<dbReference type="EMBL" id="PXNQ02000003">
    <property type="protein sequence ID" value="RNF35298.1"/>
    <property type="molecule type" value="Genomic_DNA"/>
</dbReference>
<dbReference type="Proteomes" id="UP000238137">
    <property type="component" value="Unassembled WGS sequence"/>
</dbReference>
<dbReference type="Gene3D" id="3.60.110.10">
    <property type="entry name" value="Carbon-nitrogen hydrolase"/>
    <property type="match status" value="1"/>
</dbReference>
<dbReference type="OrthoDB" id="9811121at2"/>
<name>A0A3R7ND14_9RHOB</name>
<organism evidence="4 5">
    <name type="scientific">Paracoccus methylarcula</name>
    <dbReference type="NCBI Taxonomy" id="72022"/>
    <lineage>
        <taxon>Bacteria</taxon>
        <taxon>Pseudomonadati</taxon>
        <taxon>Pseudomonadota</taxon>
        <taxon>Alphaproteobacteria</taxon>
        <taxon>Rhodobacterales</taxon>
        <taxon>Paracoccaceae</taxon>
        <taxon>Paracoccus</taxon>
    </lineage>
</organism>
<proteinExistence type="inferred from homology"/>
<dbReference type="InterPro" id="IPR045254">
    <property type="entry name" value="Nit1/2_C-N_Hydrolase"/>
</dbReference>
<dbReference type="GO" id="GO:0016811">
    <property type="term" value="F:hydrolase activity, acting on carbon-nitrogen (but not peptide) bonds, in linear amides"/>
    <property type="evidence" value="ECO:0007669"/>
    <property type="project" value="InterPro"/>
</dbReference>
<gene>
    <name evidence="4" type="ORF">A7A09_006785</name>
</gene>
<comment type="similarity">
    <text evidence="1">Belongs to the carbon-nitrogen hydrolase superfamily. NIT1/NIT2 family.</text>
</comment>
<dbReference type="PROSITE" id="PS50263">
    <property type="entry name" value="CN_HYDROLASE"/>
    <property type="match status" value="1"/>
</dbReference>
<dbReference type="InterPro" id="IPR001110">
    <property type="entry name" value="UPF0012_CS"/>
</dbReference>
<dbReference type="InterPro" id="IPR036526">
    <property type="entry name" value="C-N_Hydrolase_sf"/>
</dbReference>
<evidence type="ECO:0000259" key="3">
    <source>
        <dbReference type="PROSITE" id="PS50263"/>
    </source>
</evidence>
<evidence type="ECO:0000256" key="1">
    <source>
        <dbReference type="ARBA" id="ARBA00010613"/>
    </source>
</evidence>
<dbReference type="RefSeq" id="WP_106690647.1">
    <property type="nucleotide sequence ID" value="NZ_PXNQ02000003.1"/>
</dbReference>
<protein>
    <submittedName>
        <fullName evidence="4">Carbon-nitrogen hydrolase family protein</fullName>
    </submittedName>
</protein>
<reference evidence="4" key="1">
    <citation type="submission" date="2018-05" db="EMBL/GenBank/DDBJ databases">
        <title>Reclassification of Methylarcula marina and Methylarcula terricola as Paracoccus methylarcula sp.nov., comb.nov. and Paracoccus terricola comb.nov.</title>
        <authorList>
            <person name="Shmareva M.N."/>
            <person name="Doronina N.V."/>
            <person name="Vasilenko O.V."/>
            <person name="Tarlachkov S.V."/>
            <person name="Trotsenko Y.A."/>
        </authorList>
    </citation>
    <scope>NUCLEOTIDE SEQUENCE [LARGE SCALE GENOMIC DNA]</scope>
    <source>
        <strain evidence="4">VKM B-2159</strain>
    </source>
</reference>
<keyword evidence="5" id="KW-1185">Reference proteome</keyword>
<sequence length="270" mass="29661">MRIAMLQLNSRHDKPANIAAIETLFAERIAGSGVDLVVAPEYATFLGGTVQQQHAAAEQFPEGEAYRAMQSLARRYAVAFHIGSMIESDGGAYYNTAVAFGPDGAELCRYRKIHLFDVETPSGHVFRESDVIERGNEIVDYPLGRHRIGCAICYDLRFPELFLAHMKAGCDIITIPAAFNLETGKDHWEVMIRTRAIETQCYVIAPGQIGLHEEPGGARACYGNSMVADPWGTVIARAPAQPGVTFAELDFAYLEHVRGKLPSNSHHVIS</sequence>
<dbReference type="SUPFAM" id="SSF56317">
    <property type="entry name" value="Carbon-nitrogen hydrolase"/>
    <property type="match status" value="1"/>
</dbReference>
<evidence type="ECO:0000313" key="4">
    <source>
        <dbReference type="EMBL" id="RNF35298.1"/>
    </source>
</evidence>
<keyword evidence="2 4" id="KW-0378">Hydrolase</keyword>
<dbReference type="AlphaFoldDB" id="A0A3R7ND14"/>
<comment type="caution">
    <text evidence="4">The sequence shown here is derived from an EMBL/GenBank/DDBJ whole genome shotgun (WGS) entry which is preliminary data.</text>
</comment>
<evidence type="ECO:0000313" key="5">
    <source>
        <dbReference type="Proteomes" id="UP000238137"/>
    </source>
</evidence>
<feature type="domain" description="CN hydrolase" evidence="3">
    <location>
        <begin position="1"/>
        <end position="251"/>
    </location>
</feature>
<dbReference type="Pfam" id="PF00795">
    <property type="entry name" value="CN_hydrolase"/>
    <property type="match status" value="1"/>
</dbReference>
<dbReference type="InterPro" id="IPR003010">
    <property type="entry name" value="C-N_Hydrolase"/>
</dbReference>
<dbReference type="PANTHER" id="PTHR23088">
    <property type="entry name" value="NITRILASE-RELATED"/>
    <property type="match status" value="1"/>
</dbReference>
<evidence type="ECO:0000256" key="2">
    <source>
        <dbReference type="ARBA" id="ARBA00022801"/>
    </source>
</evidence>
<dbReference type="PROSITE" id="PS01227">
    <property type="entry name" value="UPF0012"/>
    <property type="match status" value="1"/>
</dbReference>
<dbReference type="PANTHER" id="PTHR23088:SF27">
    <property type="entry name" value="DEAMINATED GLUTATHIONE AMIDASE"/>
    <property type="match status" value="1"/>
</dbReference>
<dbReference type="CDD" id="cd07572">
    <property type="entry name" value="nit"/>
    <property type="match status" value="1"/>
</dbReference>
<accession>A0A3R7ND14</accession>